<reference evidence="1 2" key="1">
    <citation type="submission" date="2017-10" db="EMBL/GenBank/DDBJ databases">
        <title>A novel species of cold-tolerant Malassezia isolated from bats.</title>
        <authorList>
            <person name="Lorch J.M."/>
            <person name="Palmer J.M."/>
            <person name="Vanderwolf K.J."/>
            <person name="Schmidt K.Z."/>
            <person name="Verant M.L."/>
            <person name="Weller T.J."/>
            <person name="Blehert D.S."/>
        </authorList>
    </citation>
    <scope>NUCLEOTIDE SEQUENCE [LARGE SCALE GENOMIC DNA]</scope>
    <source>
        <strain evidence="1 2">NWHC:44797-103</strain>
    </source>
</reference>
<proteinExistence type="predicted"/>
<evidence type="ECO:0000313" key="1">
    <source>
        <dbReference type="EMBL" id="PKI84874.1"/>
    </source>
</evidence>
<protein>
    <submittedName>
        <fullName evidence="1">Uncharacterized protein</fullName>
    </submittedName>
</protein>
<gene>
    <name evidence="1" type="ORF">MVES_001283</name>
</gene>
<dbReference type="AlphaFoldDB" id="A0A2N1JEA8"/>
<dbReference type="OrthoDB" id="114080at2759"/>
<name>A0A2N1JEA8_9BASI</name>
<keyword evidence="2" id="KW-1185">Reference proteome</keyword>
<dbReference type="EMBL" id="KZ454988">
    <property type="protein sequence ID" value="PKI84874.1"/>
    <property type="molecule type" value="Genomic_DNA"/>
</dbReference>
<sequence length="242" mass="26947">MPRATTRRPEEEVDRGGGVGRASLPVVLRKHQKFMVCALRDLAAELHLLHRIWYKTHTQLRHMVWWRPLHRIRVLGKRLVTGPLHGAVPRSGVQLPSEAPTSAVQTLPFAAHVHAPRYLYKIALAYTAMWDAQPTTWESLPRYATPPTQAPRAAAFAAAWEEGQCVAQLAEALGRASMQCCARLDAHLHTPPAPMHAPTAMAVYACVAKIAAVCRSMCEEEHGSRVSLQQLQDVLERCARRV</sequence>
<evidence type="ECO:0000313" key="2">
    <source>
        <dbReference type="Proteomes" id="UP000232875"/>
    </source>
</evidence>
<dbReference type="Proteomes" id="UP000232875">
    <property type="component" value="Unassembled WGS sequence"/>
</dbReference>
<accession>A0A2N1JEA8</accession>
<organism evidence="1 2">
    <name type="scientific">Malassezia vespertilionis</name>
    <dbReference type="NCBI Taxonomy" id="2020962"/>
    <lineage>
        <taxon>Eukaryota</taxon>
        <taxon>Fungi</taxon>
        <taxon>Dikarya</taxon>
        <taxon>Basidiomycota</taxon>
        <taxon>Ustilaginomycotina</taxon>
        <taxon>Malasseziomycetes</taxon>
        <taxon>Malasseziales</taxon>
        <taxon>Malasseziaceae</taxon>
        <taxon>Malassezia</taxon>
    </lineage>
</organism>